<accession>A0A167IES2</accession>
<dbReference type="PROSITE" id="PS51257">
    <property type="entry name" value="PROKAR_LIPOPROTEIN"/>
    <property type="match status" value="1"/>
</dbReference>
<dbReference type="RefSeq" id="WP_068589197.1">
    <property type="nucleotide sequence ID" value="NZ_LRXL01000026.1"/>
</dbReference>
<evidence type="ECO:0000313" key="2">
    <source>
        <dbReference type="EMBL" id="OAB79579.1"/>
    </source>
</evidence>
<protein>
    <submittedName>
        <fullName evidence="2">Uncharacterized protein</fullName>
    </submittedName>
</protein>
<feature type="region of interest" description="Disordered" evidence="1">
    <location>
        <begin position="241"/>
        <end position="265"/>
    </location>
</feature>
<dbReference type="STRING" id="1763537.ULVI_02165"/>
<proteinExistence type="predicted"/>
<keyword evidence="3" id="KW-1185">Reference proteome</keyword>
<evidence type="ECO:0000256" key="1">
    <source>
        <dbReference type="SAM" id="MobiDB-lite"/>
    </source>
</evidence>
<dbReference type="OrthoDB" id="1110966at2"/>
<dbReference type="EMBL" id="LRXL01000026">
    <property type="protein sequence ID" value="OAB79579.1"/>
    <property type="molecule type" value="Genomic_DNA"/>
</dbReference>
<dbReference type="Proteomes" id="UP000077013">
    <property type="component" value="Unassembled WGS sequence"/>
</dbReference>
<organism evidence="2 3">
    <name type="scientific">Cochleicola gelatinilyticus</name>
    <dbReference type="NCBI Taxonomy" id="1763537"/>
    <lineage>
        <taxon>Bacteria</taxon>
        <taxon>Pseudomonadati</taxon>
        <taxon>Bacteroidota</taxon>
        <taxon>Flavobacteriia</taxon>
        <taxon>Flavobacteriales</taxon>
        <taxon>Flavobacteriaceae</taxon>
        <taxon>Cochleicola</taxon>
    </lineage>
</organism>
<comment type="caution">
    <text evidence="2">The sequence shown here is derived from an EMBL/GenBank/DDBJ whole genome shotgun (WGS) entry which is preliminary data.</text>
</comment>
<feature type="compositionally biased region" description="Gly residues" evidence="1">
    <location>
        <begin position="248"/>
        <end position="263"/>
    </location>
</feature>
<dbReference type="AlphaFoldDB" id="A0A167IES2"/>
<sequence length="572" mass="64952">MKLKLQNLIKNNNPSFAYRIVMILAVFSFSSCENDYFEGEVQNTINYGNEISVIDGRMYFPNREVFVETFKGYADESNDKIFSYMSKHYNNDFVSLRIPVTENNEEEVLKIYEKKIELLPNGILNRSVGDLYDDIDDLEDIIGDDAFSAFLNSDAEIQVADKIYKYTDVGLFFTTVNKYNILEEYLAIKNISNNLLVPTLESARQLIESEIPNAGETSLMGGDLRYYITPCNQEPGNQDRCLSTIGSSGNGNGGNGGNNGGGSQSVPLEGLEPYLNSLDICDSRNGLFGTLFGTNKICIDQYESKRRVKTKVFNYNYYLVYHIGAKVKHQKKGWTGIWRQEDTDIVAAGIEMAQFEYDYTPIVQPDLSYVLNNRASYSYKPLNIKYNVESGIYNSPTGYAPYTYLNQETWISSNHYPRVFWDDLTIEYTTKNSVLDYGISQFDKNFTSQKLNELFWNSVYNNVRNQLRDFTNNNSFEPPKNITLISNHPGYGKLLVQKTYFSNCANCSKRERTFDFDGSAQVGVSFNGNTGKFNFSGGTGELITPESLRVKMFGVAKRNGTWHGSKMEVGIE</sequence>
<gene>
    <name evidence="2" type="ORF">ULVI_02165</name>
</gene>
<evidence type="ECO:0000313" key="3">
    <source>
        <dbReference type="Proteomes" id="UP000077013"/>
    </source>
</evidence>
<reference evidence="2 3" key="1">
    <citation type="submission" date="2016-02" db="EMBL/GenBank/DDBJ databases">
        <title>Ulvibacter sp. LPB0005, isolated from Thais luteostoma.</title>
        <authorList>
            <person name="Shin S.-K."/>
            <person name="Yi H."/>
        </authorList>
    </citation>
    <scope>NUCLEOTIDE SEQUENCE [LARGE SCALE GENOMIC DNA]</scope>
    <source>
        <strain evidence="2 3">LPB0005</strain>
    </source>
</reference>
<name>A0A167IES2_9FLAO</name>